<dbReference type="GO" id="GO:0016747">
    <property type="term" value="F:acyltransferase activity, transferring groups other than amino-acyl groups"/>
    <property type="evidence" value="ECO:0007669"/>
    <property type="project" value="InterPro"/>
</dbReference>
<dbReference type="OrthoDB" id="9785768at2"/>
<dbReference type="PANTHER" id="PTHR42870">
    <property type="entry name" value="ACETYL-COA C-ACETYLTRANSFERASE"/>
    <property type="match status" value="1"/>
</dbReference>
<dbReference type="Proteomes" id="UP000198852">
    <property type="component" value="Unassembled WGS sequence"/>
</dbReference>
<dbReference type="InterPro" id="IPR055140">
    <property type="entry name" value="Thiolase_C_2"/>
</dbReference>
<dbReference type="Pfam" id="PF22691">
    <property type="entry name" value="Thiolase_C_1"/>
    <property type="match status" value="1"/>
</dbReference>
<proteinExistence type="predicted"/>
<accession>A0A1I6SKK5</accession>
<dbReference type="Gene3D" id="3.40.47.10">
    <property type="match status" value="1"/>
</dbReference>
<feature type="domain" description="Thiolase C-terminal" evidence="1">
    <location>
        <begin position="250"/>
        <end position="391"/>
    </location>
</feature>
<dbReference type="PANTHER" id="PTHR42870:SF1">
    <property type="entry name" value="NON-SPECIFIC LIPID-TRANSFER PROTEIN-LIKE 2"/>
    <property type="match status" value="1"/>
</dbReference>
<organism evidence="2 3">
    <name type="scientific">Saccharopolyspora flava</name>
    <dbReference type="NCBI Taxonomy" id="95161"/>
    <lineage>
        <taxon>Bacteria</taxon>
        <taxon>Bacillati</taxon>
        <taxon>Actinomycetota</taxon>
        <taxon>Actinomycetes</taxon>
        <taxon>Pseudonocardiales</taxon>
        <taxon>Pseudonocardiaceae</taxon>
        <taxon>Saccharopolyspora</taxon>
    </lineage>
</organism>
<dbReference type="PIRSF" id="PIRSF000429">
    <property type="entry name" value="Ac-CoA_Ac_transf"/>
    <property type="match status" value="1"/>
</dbReference>
<dbReference type="CDD" id="cd00829">
    <property type="entry name" value="SCP-x_thiolase"/>
    <property type="match status" value="1"/>
</dbReference>
<dbReference type="RefSeq" id="WP_093418351.1">
    <property type="nucleotide sequence ID" value="NZ_FOZX01000005.1"/>
</dbReference>
<dbReference type="InterPro" id="IPR016039">
    <property type="entry name" value="Thiolase-like"/>
</dbReference>
<evidence type="ECO:0000313" key="2">
    <source>
        <dbReference type="EMBL" id="SFS77473.1"/>
    </source>
</evidence>
<keyword evidence="3" id="KW-1185">Reference proteome</keyword>
<dbReference type="STRING" id="95161.SAMN05660874_03176"/>
<evidence type="ECO:0000259" key="1">
    <source>
        <dbReference type="Pfam" id="PF22691"/>
    </source>
</evidence>
<name>A0A1I6SKK5_9PSEU</name>
<keyword evidence="2" id="KW-0808">Transferase</keyword>
<gene>
    <name evidence="2" type="ORF">SAMN05660874_03176</name>
</gene>
<dbReference type="SUPFAM" id="SSF53901">
    <property type="entry name" value="Thiolase-like"/>
    <property type="match status" value="2"/>
</dbReference>
<dbReference type="InterPro" id="IPR002155">
    <property type="entry name" value="Thiolase"/>
</dbReference>
<sequence>MSSRSDLPAHRRAAIAGLGMTEMGKVYGRTAQQFAAEAVRRAVDDAGLALGDVDGLLVSAGLGGGVDLSLQDDLGLEDLRLLSQMQSFGSTAGAMVQHAAMAIEAGMADTVACVFADAPLREGASSGAAYGAERYSPSGWAGLVATSGFSGPNSFYALAARRHMQAYGTTSKQLGEIAVAQRSWASLNPLARFRDPIDIADHQESRMVAEPFHLLDCCVVSNGGIAVIVTRGDRAASLAQPPVSVLGWAQAHPGGSLRRDDDLGLVSGAAQAGPAALRMAGVSLADIDVAELYDCYTFTVLLTLEDYGFCAKGEGGEFVSTPGVLGPGGSLPLNTGGGQLSAYYMWGFTPLSEAIIQARGQAGRRQVPNHELLLVSGNGGIFSHHSTLVLSA</sequence>
<evidence type="ECO:0000313" key="3">
    <source>
        <dbReference type="Proteomes" id="UP000198852"/>
    </source>
</evidence>
<dbReference type="EMBL" id="FOZX01000005">
    <property type="protein sequence ID" value="SFS77473.1"/>
    <property type="molecule type" value="Genomic_DNA"/>
</dbReference>
<dbReference type="AlphaFoldDB" id="A0A1I6SKK5"/>
<protein>
    <submittedName>
        <fullName evidence="2">Acetyl-CoA acetyltransferase</fullName>
    </submittedName>
</protein>
<reference evidence="3" key="1">
    <citation type="submission" date="2016-10" db="EMBL/GenBank/DDBJ databases">
        <authorList>
            <person name="Varghese N."/>
            <person name="Submissions S."/>
        </authorList>
    </citation>
    <scope>NUCLEOTIDE SEQUENCE [LARGE SCALE GENOMIC DNA]</scope>
    <source>
        <strain evidence="3">DSM 44771</strain>
    </source>
</reference>